<dbReference type="GO" id="GO:0005737">
    <property type="term" value="C:cytoplasm"/>
    <property type="evidence" value="ECO:0007669"/>
    <property type="project" value="UniProtKB-ARBA"/>
</dbReference>
<keyword evidence="1" id="KW-0001">2Fe-2S</keyword>
<dbReference type="RefSeq" id="WP_094926452.1">
    <property type="nucleotide sequence ID" value="NZ_NPIA01000010.1"/>
</dbReference>
<keyword evidence="4" id="KW-0411">Iron-sulfur</keyword>
<evidence type="ECO:0000256" key="2">
    <source>
        <dbReference type="ARBA" id="ARBA00022723"/>
    </source>
</evidence>
<dbReference type="InterPro" id="IPR042216">
    <property type="entry name" value="MitoNEET_CISD"/>
</dbReference>
<accession>A0A263BQF3</accession>
<evidence type="ECO:0000256" key="4">
    <source>
        <dbReference type="ARBA" id="ARBA00023014"/>
    </source>
</evidence>
<dbReference type="GO" id="GO:0051537">
    <property type="term" value="F:2 iron, 2 sulfur cluster binding"/>
    <property type="evidence" value="ECO:0007669"/>
    <property type="project" value="UniProtKB-KW"/>
</dbReference>
<keyword evidence="2" id="KW-0479">Metal-binding</keyword>
<reference evidence="7" key="1">
    <citation type="submission" date="2017-08" db="EMBL/GenBank/DDBJ databases">
        <authorList>
            <person name="Huang Z."/>
        </authorList>
    </citation>
    <scope>NUCLEOTIDE SEQUENCE [LARGE SCALE GENOMIC DNA]</scope>
    <source>
        <strain evidence="7">SA5d-4</strain>
    </source>
</reference>
<keyword evidence="3" id="KW-0408">Iron</keyword>
<dbReference type="GO" id="GO:0046872">
    <property type="term" value="F:metal ion binding"/>
    <property type="evidence" value="ECO:0007669"/>
    <property type="project" value="UniProtKB-KW"/>
</dbReference>
<reference evidence="6 7" key="2">
    <citation type="submission" date="2017-09" db="EMBL/GenBank/DDBJ databases">
        <title>Bacillus patelloidae sp. nov., isolated from the intestinal tract of a marine limpet.</title>
        <authorList>
            <person name="Liu R."/>
            <person name="Dong C."/>
            <person name="Shao Z."/>
        </authorList>
    </citation>
    <scope>NUCLEOTIDE SEQUENCE [LARGE SCALE GENOMIC DNA]</scope>
    <source>
        <strain evidence="6 7">SA5d-4</strain>
    </source>
</reference>
<dbReference type="Proteomes" id="UP000217083">
    <property type="component" value="Unassembled WGS sequence"/>
</dbReference>
<dbReference type="AlphaFoldDB" id="A0A263BQF3"/>
<name>A0A263BQF3_9BACI</name>
<proteinExistence type="predicted"/>
<feature type="domain" description="Iron-binding zinc finger CDGSH type" evidence="5">
    <location>
        <begin position="23"/>
        <end position="57"/>
    </location>
</feature>
<protein>
    <recommendedName>
        <fullName evidence="5">Iron-binding zinc finger CDGSH type domain-containing protein</fullName>
    </recommendedName>
</protein>
<evidence type="ECO:0000256" key="3">
    <source>
        <dbReference type="ARBA" id="ARBA00023004"/>
    </source>
</evidence>
<keyword evidence="7" id="KW-1185">Reference proteome</keyword>
<comment type="caution">
    <text evidence="6">The sequence shown here is derived from an EMBL/GenBank/DDBJ whole genome shotgun (WGS) entry which is preliminary data.</text>
</comment>
<dbReference type="Gene3D" id="3.40.5.90">
    <property type="entry name" value="CDGSH iron-sulfur domain, mitoNEET-type"/>
    <property type="match status" value="1"/>
</dbReference>
<organism evidence="6 7">
    <name type="scientific">Lottiidibacillus patelloidae</name>
    <dbReference type="NCBI Taxonomy" id="2670334"/>
    <lineage>
        <taxon>Bacteria</taxon>
        <taxon>Bacillati</taxon>
        <taxon>Bacillota</taxon>
        <taxon>Bacilli</taxon>
        <taxon>Bacillales</taxon>
        <taxon>Bacillaceae</taxon>
        <taxon>Lottiidibacillus</taxon>
    </lineage>
</organism>
<dbReference type="InterPro" id="IPR018967">
    <property type="entry name" value="FeS-contain_CDGSH-typ"/>
</dbReference>
<evidence type="ECO:0000313" key="6">
    <source>
        <dbReference type="EMBL" id="OZM55940.1"/>
    </source>
</evidence>
<gene>
    <name evidence="6" type="ORF">CIB95_14855</name>
</gene>
<dbReference type="Pfam" id="PF09360">
    <property type="entry name" value="zf-CDGSH"/>
    <property type="match status" value="1"/>
</dbReference>
<evidence type="ECO:0000313" key="7">
    <source>
        <dbReference type="Proteomes" id="UP000217083"/>
    </source>
</evidence>
<dbReference type="SMART" id="SM00704">
    <property type="entry name" value="ZnF_CDGSH"/>
    <property type="match status" value="1"/>
</dbReference>
<evidence type="ECO:0000259" key="5">
    <source>
        <dbReference type="SMART" id="SM00704"/>
    </source>
</evidence>
<evidence type="ECO:0000256" key="1">
    <source>
        <dbReference type="ARBA" id="ARBA00022714"/>
    </source>
</evidence>
<dbReference type="EMBL" id="NPIA01000010">
    <property type="protein sequence ID" value="OZM55940.1"/>
    <property type="molecule type" value="Genomic_DNA"/>
</dbReference>
<sequence>MAEIKILDNGPLQVIGVTLHDGEGKEMDTKDTVFLCRCGLSANKPYCNGAHKDKFESEVRG</sequence>